<dbReference type="RefSeq" id="WP_307255524.1">
    <property type="nucleotide sequence ID" value="NZ_JAUSTO010000028.1"/>
</dbReference>
<keyword evidence="1" id="KW-0238">DNA-binding</keyword>
<name>A0AAE3VC91_9FIRM</name>
<proteinExistence type="predicted"/>
<reference evidence="1" key="1">
    <citation type="submission" date="2023-07" db="EMBL/GenBank/DDBJ databases">
        <title>Genomic Encyclopedia of Type Strains, Phase IV (KMG-IV): sequencing the most valuable type-strain genomes for metagenomic binning, comparative biology and taxonomic classification.</title>
        <authorList>
            <person name="Goeker M."/>
        </authorList>
    </citation>
    <scope>NUCLEOTIDE SEQUENCE</scope>
    <source>
        <strain evidence="1">DSM 19659</strain>
    </source>
</reference>
<dbReference type="AlphaFoldDB" id="A0AAE3VC91"/>
<dbReference type="GO" id="GO:0003677">
    <property type="term" value="F:DNA binding"/>
    <property type="evidence" value="ECO:0007669"/>
    <property type="project" value="UniProtKB-KW"/>
</dbReference>
<keyword evidence="2" id="KW-1185">Reference proteome</keyword>
<dbReference type="Proteomes" id="UP001241537">
    <property type="component" value="Unassembled WGS sequence"/>
</dbReference>
<sequence>MAIQISEFRHHSDMGKSSLAGFFDFVKNSAEQIEKEEKKKSRKKK</sequence>
<evidence type="ECO:0000313" key="2">
    <source>
        <dbReference type="Proteomes" id="UP001241537"/>
    </source>
</evidence>
<organism evidence="1 2">
    <name type="scientific">Moryella indoligenes</name>
    <dbReference type="NCBI Taxonomy" id="371674"/>
    <lineage>
        <taxon>Bacteria</taxon>
        <taxon>Bacillati</taxon>
        <taxon>Bacillota</taxon>
        <taxon>Clostridia</taxon>
        <taxon>Lachnospirales</taxon>
        <taxon>Lachnospiraceae</taxon>
        <taxon>Moryella</taxon>
    </lineage>
</organism>
<evidence type="ECO:0000313" key="1">
    <source>
        <dbReference type="EMBL" id="MDQ0153646.1"/>
    </source>
</evidence>
<gene>
    <name evidence="1" type="ORF">J2S20_002368</name>
</gene>
<accession>A0AAE3VC91</accession>
<protein>
    <submittedName>
        <fullName evidence="1">DNA-binding XRE family transcriptional regulator</fullName>
    </submittedName>
</protein>
<dbReference type="EMBL" id="JAUSTO010000028">
    <property type="protein sequence ID" value="MDQ0153646.1"/>
    <property type="molecule type" value="Genomic_DNA"/>
</dbReference>
<comment type="caution">
    <text evidence="1">The sequence shown here is derived from an EMBL/GenBank/DDBJ whole genome shotgun (WGS) entry which is preliminary data.</text>
</comment>